<dbReference type="InterPro" id="IPR036291">
    <property type="entry name" value="NAD(P)-bd_dom_sf"/>
</dbReference>
<dbReference type="EnsemblMetazoa" id="XM_003382369.3">
    <property type="protein sequence ID" value="XP_003382417.1"/>
    <property type="gene ID" value="LOC100631723"/>
</dbReference>
<sequence>MGGSLSFPEVDLKDKVAIVTGGNAGIGYETAKGIAKLGARTIIACRSEEKATAAIERMKAEIIATGSDQHNIEFMKLDLSSFNSTKEFVVSFKEKQLPLHILINNAAVGSVPLTMTEDGYEAHFQINHLSHFLLTLELLPVMLDTAQSCKDCRIVIVSSTAHKSGVFDPQNMNGEVSYSRLLFYCHSKLYNVMHAFALQRRLKESDITVSVLHPGIIKTELFDKGFSESSVASTAWGIGKFLLGPIMRDAFQGAATTINCAVNPELNTKECHYYDSCKIVSSIPLSMNTDLQEQLWDISVTNVKAWLSPEIVEKYCSAQKIGLEETTPETQTTRANPHCTDSTEEESTTTKNESTTKDKSTTKEELATKNER</sequence>
<protein>
    <submittedName>
        <fullName evidence="3">Uncharacterized protein</fullName>
    </submittedName>
</protein>
<reference evidence="3" key="2">
    <citation type="submission" date="2017-05" db="UniProtKB">
        <authorList>
            <consortium name="EnsemblMetazoa"/>
        </authorList>
    </citation>
    <scope>IDENTIFICATION</scope>
</reference>
<dbReference type="SUPFAM" id="SSF51735">
    <property type="entry name" value="NAD(P)-binding Rossmann-fold domains"/>
    <property type="match status" value="1"/>
</dbReference>
<dbReference type="PANTHER" id="PTHR43157">
    <property type="entry name" value="PHOSPHATIDYLINOSITOL-GLYCAN BIOSYNTHESIS CLASS F PROTEIN-RELATED"/>
    <property type="match status" value="1"/>
</dbReference>
<feature type="compositionally biased region" description="Basic and acidic residues" evidence="2">
    <location>
        <begin position="354"/>
        <end position="372"/>
    </location>
</feature>
<gene>
    <name evidence="3" type="primary">100631723</name>
</gene>
<reference evidence="4" key="1">
    <citation type="journal article" date="2010" name="Nature">
        <title>The Amphimedon queenslandica genome and the evolution of animal complexity.</title>
        <authorList>
            <person name="Srivastava M."/>
            <person name="Simakov O."/>
            <person name="Chapman J."/>
            <person name="Fahey B."/>
            <person name="Gauthier M.E."/>
            <person name="Mitros T."/>
            <person name="Richards G.S."/>
            <person name="Conaco C."/>
            <person name="Dacre M."/>
            <person name="Hellsten U."/>
            <person name="Larroux C."/>
            <person name="Putnam N.H."/>
            <person name="Stanke M."/>
            <person name="Adamska M."/>
            <person name="Darling A."/>
            <person name="Degnan S.M."/>
            <person name="Oakley T.H."/>
            <person name="Plachetzki D.C."/>
            <person name="Zhai Y."/>
            <person name="Adamski M."/>
            <person name="Calcino A."/>
            <person name="Cummins S.F."/>
            <person name="Goodstein D.M."/>
            <person name="Harris C."/>
            <person name="Jackson D.J."/>
            <person name="Leys S.P."/>
            <person name="Shu S."/>
            <person name="Woodcroft B.J."/>
            <person name="Vervoort M."/>
            <person name="Kosik K.S."/>
            <person name="Manning G."/>
            <person name="Degnan B.M."/>
            <person name="Rokhsar D.S."/>
        </authorList>
    </citation>
    <scope>NUCLEOTIDE SEQUENCE [LARGE SCALE GENOMIC DNA]</scope>
</reference>
<evidence type="ECO:0000313" key="3">
    <source>
        <dbReference type="EnsemblMetazoa" id="Aqu2.1.44054_001"/>
    </source>
</evidence>
<dbReference type="Pfam" id="PF00106">
    <property type="entry name" value="adh_short"/>
    <property type="match status" value="1"/>
</dbReference>
<dbReference type="KEGG" id="aqu:100631723"/>
<name>A0A1X7VW06_AMPQE</name>
<keyword evidence="4" id="KW-1185">Reference proteome</keyword>
<feature type="region of interest" description="Disordered" evidence="2">
    <location>
        <begin position="326"/>
        <end position="372"/>
    </location>
</feature>
<dbReference type="STRING" id="400682.A0A1X7VW06"/>
<dbReference type="OrthoDB" id="191139at2759"/>
<evidence type="ECO:0000256" key="1">
    <source>
        <dbReference type="ARBA" id="ARBA00023002"/>
    </source>
</evidence>
<dbReference type="Proteomes" id="UP000007879">
    <property type="component" value="Unassembled WGS sequence"/>
</dbReference>
<dbReference type="CDD" id="cd05327">
    <property type="entry name" value="retinol-DH_like_SDR_c_like"/>
    <property type="match status" value="1"/>
</dbReference>
<organism evidence="3">
    <name type="scientific">Amphimedon queenslandica</name>
    <name type="common">Sponge</name>
    <dbReference type="NCBI Taxonomy" id="400682"/>
    <lineage>
        <taxon>Eukaryota</taxon>
        <taxon>Metazoa</taxon>
        <taxon>Porifera</taxon>
        <taxon>Demospongiae</taxon>
        <taxon>Heteroscleromorpha</taxon>
        <taxon>Haplosclerida</taxon>
        <taxon>Niphatidae</taxon>
        <taxon>Amphimedon</taxon>
    </lineage>
</organism>
<dbReference type="PRINTS" id="PR00081">
    <property type="entry name" value="GDHRDH"/>
</dbReference>
<dbReference type="GO" id="GO:0016491">
    <property type="term" value="F:oxidoreductase activity"/>
    <property type="evidence" value="ECO:0007669"/>
    <property type="project" value="UniProtKB-KW"/>
</dbReference>
<dbReference type="InterPro" id="IPR002347">
    <property type="entry name" value="SDR_fam"/>
</dbReference>
<keyword evidence="1" id="KW-0560">Oxidoreductase</keyword>
<evidence type="ECO:0000256" key="2">
    <source>
        <dbReference type="SAM" id="MobiDB-lite"/>
    </source>
</evidence>
<dbReference type="InParanoid" id="A0A1X7VW06"/>
<evidence type="ECO:0000313" key="4">
    <source>
        <dbReference type="Proteomes" id="UP000007879"/>
    </source>
</evidence>
<dbReference type="AlphaFoldDB" id="A0A1X7VW06"/>
<dbReference type="Gene3D" id="3.40.50.720">
    <property type="entry name" value="NAD(P)-binding Rossmann-like Domain"/>
    <property type="match status" value="1"/>
</dbReference>
<proteinExistence type="predicted"/>
<dbReference type="EnsemblMetazoa" id="Aqu2.1.44054_001">
    <property type="protein sequence ID" value="Aqu2.1.44054_001"/>
    <property type="gene ID" value="Aqu2.1.44054"/>
</dbReference>
<dbReference type="PANTHER" id="PTHR43157:SF31">
    <property type="entry name" value="PHOSPHATIDYLINOSITOL-GLYCAN BIOSYNTHESIS CLASS F PROTEIN"/>
    <property type="match status" value="1"/>
</dbReference>
<accession>A0A1X7VW06</accession>